<comment type="subcellular location">
    <subcellularLocation>
        <location evidence="2">Cell membrane</location>
        <topology evidence="2">Multi-pass membrane protein</topology>
    </subcellularLocation>
</comment>
<protein>
    <recommendedName>
        <fullName evidence="3">histidine kinase</fullName>
        <ecNumber evidence="3">2.7.13.3</ecNumber>
    </recommendedName>
</protein>
<keyword evidence="5" id="KW-0597">Phosphoprotein</keyword>
<feature type="transmembrane region" description="Helical" evidence="14">
    <location>
        <begin position="7"/>
        <end position="30"/>
    </location>
</feature>
<dbReference type="RefSeq" id="WP_120751292.1">
    <property type="nucleotide sequence ID" value="NZ_RBAH01000035.1"/>
</dbReference>
<evidence type="ECO:0000256" key="13">
    <source>
        <dbReference type="ARBA" id="ARBA00023136"/>
    </source>
</evidence>
<dbReference type="InterPro" id="IPR005467">
    <property type="entry name" value="His_kinase_dom"/>
</dbReference>
<dbReference type="EC" id="2.7.13.3" evidence="3"/>
<dbReference type="InterPro" id="IPR003594">
    <property type="entry name" value="HATPase_dom"/>
</dbReference>
<evidence type="ECO:0000313" key="17">
    <source>
        <dbReference type="EMBL" id="RKN66038.1"/>
    </source>
</evidence>
<comment type="catalytic activity">
    <reaction evidence="1">
        <text>ATP + protein L-histidine = ADP + protein N-phospho-L-histidine.</text>
        <dbReference type="EC" id="2.7.13.3"/>
    </reaction>
</comment>
<dbReference type="Pfam" id="PF02518">
    <property type="entry name" value="HATPase_c"/>
    <property type="match status" value="1"/>
</dbReference>
<comment type="caution">
    <text evidence="17">The sequence shown here is derived from an EMBL/GenBank/DDBJ whole genome shotgun (WGS) entry which is preliminary data.</text>
</comment>
<keyword evidence="7 14" id="KW-0812">Transmembrane</keyword>
<evidence type="ECO:0000256" key="6">
    <source>
        <dbReference type="ARBA" id="ARBA00022679"/>
    </source>
</evidence>
<organism evidence="17 18">
    <name type="scientific">Paenibacillus ginsengarvi</name>
    <dbReference type="NCBI Taxonomy" id="400777"/>
    <lineage>
        <taxon>Bacteria</taxon>
        <taxon>Bacillati</taxon>
        <taxon>Bacillota</taxon>
        <taxon>Bacilli</taxon>
        <taxon>Bacillales</taxon>
        <taxon>Paenibacillaceae</taxon>
        <taxon>Paenibacillus</taxon>
    </lineage>
</organism>
<keyword evidence="8" id="KW-0547">Nucleotide-binding</keyword>
<evidence type="ECO:0000256" key="3">
    <source>
        <dbReference type="ARBA" id="ARBA00012438"/>
    </source>
</evidence>
<keyword evidence="13 14" id="KW-0472">Membrane</keyword>
<dbReference type="Gene3D" id="3.30.565.10">
    <property type="entry name" value="Histidine kinase-like ATPase, C-terminal domain"/>
    <property type="match status" value="1"/>
</dbReference>
<keyword evidence="11 14" id="KW-1133">Transmembrane helix</keyword>
<dbReference type="InterPro" id="IPR050428">
    <property type="entry name" value="TCS_sensor_his_kinase"/>
</dbReference>
<dbReference type="SMART" id="SM00388">
    <property type="entry name" value="HisKA"/>
    <property type="match status" value="1"/>
</dbReference>
<evidence type="ECO:0000256" key="9">
    <source>
        <dbReference type="ARBA" id="ARBA00022777"/>
    </source>
</evidence>
<dbReference type="AlphaFoldDB" id="A0A3B0B1Z4"/>
<keyword evidence="12" id="KW-0902">Two-component regulatory system</keyword>
<evidence type="ECO:0000256" key="14">
    <source>
        <dbReference type="SAM" id="Phobius"/>
    </source>
</evidence>
<feature type="domain" description="Histidine kinase" evidence="15">
    <location>
        <begin position="230"/>
        <end position="450"/>
    </location>
</feature>
<dbReference type="Proteomes" id="UP000282311">
    <property type="component" value="Unassembled WGS sequence"/>
</dbReference>
<dbReference type="SUPFAM" id="SSF47384">
    <property type="entry name" value="Homodimeric domain of signal transducing histidine kinase"/>
    <property type="match status" value="1"/>
</dbReference>
<evidence type="ECO:0000256" key="5">
    <source>
        <dbReference type="ARBA" id="ARBA00022553"/>
    </source>
</evidence>
<proteinExistence type="predicted"/>
<dbReference type="SMART" id="SM00304">
    <property type="entry name" value="HAMP"/>
    <property type="match status" value="1"/>
</dbReference>
<dbReference type="SUPFAM" id="SSF158472">
    <property type="entry name" value="HAMP domain-like"/>
    <property type="match status" value="1"/>
</dbReference>
<dbReference type="PROSITE" id="PS50109">
    <property type="entry name" value="HIS_KIN"/>
    <property type="match status" value="1"/>
</dbReference>
<evidence type="ECO:0000256" key="11">
    <source>
        <dbReference type="ARBA" id="ARBA00022989"/>
    </source>
</evidence>
<sequence length="450" mass="49773">MKLNRKLFLAMASFIMAMCVLYGLLTQWIVREGVNAAVDSNRGEMVASLSDTLVAYYAEQGRTWDGIGQVSFGESLEDAERQKGLLLQSAHHQTLLHRGTPSEALIQRLGIRRSLEWEGETIGLLYYYDPDVAMLSKLRIGLPISVLTLLIPGAALFIAISLVVAWRLSRRLTEPLRRLMAVIERLGKGEFGVQAQVISRDEFGQVAIAFNTMSRLLQEGETQRRQWVADVAHELRTPITVIRGQLDLAQHRNKPIDPENLLPLQDELIRLTRLVDDLHQLSLAEAGQLPLDRKPTDLGKLLGRIVERLTHEAEQKGIRMTLVCRADSPDLLADANRLTQVFLNLTVNALRYTPPNGQIELAIQEERTGEGESGGIRVIVSDTGQGIEPQHLPHIFDRFYRTDEARSRSGGGAGLGLAIAKGLVVAHGGTIEVTSAVGQGTSFIVRLPRS</sequence>
<feature type="transmembrane region" description="Helical" evidence="14">
    <location>
        <begin position="144"/>
        <end position="168"/>
    </location>
</feature>
<keyword evidence="9" id="KW-0418">Kinase</keyword>
<evidence type="ECO:0000256" key="8">
    <source>
        <dbReference type="ARBA" id="ARBA00022741"/>
    </source>
</evidence>
<keyword evidence="18" id="KW-1185">Reference proteome</keyword>
<dbReference type="FunFam" id="3.30.565.10:FF:000006">
    <property type="entry name" value="Sensor histidine kinase WalK"/>
    <property type="match status" value="1"/>
</dbReference>
<dbReference type="PROSITE" id="PS50885">
    <property type="entry name" value="HAMP"/>
    <property type="match status" value="1"/>
</dbReference>
<evidence type="ECO:0000259" key="16">
    <source>
        <dbReference type="PROSITE" id="PS50885"/>
    </source>
</evidence>
<dbReference type="Pfam" id="PF00512">
    <property type="entry name" value="HisKA"/>
    <property type="match status" value="1"/>
</dbReference>
<dbReference type="InterPro" id="IPR003660">
    <property type="entry name" value="HAMP_dom"/>
</dbReference>
<dbReference type="Pfam" id="PF00672">
    <property type="entry name" value="HAMP"/>
    <property type="match status" value="1"/>
</dbReference>
<dbReference type="OrthoDB" id="9813151at2"/>
<evidence type="ECO:0000256" key="12">
    <source>
        <dbReference type="ARBA" id="ARBA00023012"/>
    </source>
</evidence>
<dbReference type="EMBL" id="RBAH01000035">
    <property type="protein sequence ID" value="RKN66038.1"/>
    <property type="molecule type" value="Genomic_DNA"/>
</dbReference>
<dbReference type="Gene3D" id="1.10.287.130">
    <property type="match status" value="1"/>
</dbReference>
<feature type="domain" description="HAMP" evidence="16">
    <location>
        <begin position="170"/>
        <end position="222"/>
    </location>
</feature>
<evidence type="ECO:0000259" key="15">
    <source>
        <dbReference type="PROSITE" id="PS50109"/>
    </source>
</evidence>
<dbReference type="PANTHER" id="PTHR45436">
    <property type="entry name" value="SENSOR HISTIDINE KINASE YKOH"/>
    <property type="match status" value="1"/>
</dbReference>
<dbReference type="InterPro" id="IPR004358">
    <property type="entry name" value="Sig_transdc_His_kin-like_C"/>
</dbReference>
<dbReference type="GO" id="GO:0000155">
    <property type="term" value="F:phosphorelay sensor kinase activity"/>
    <property type="evidence" value="ECO:0007669"/>
    <property type="project" value="InterPro"/>
</dbReference>
<gene>
    <name evidence="17" type="ORF">D7M11_31685</name>
</gene>
<evidence type="ECO:0000313" key="18">
    <source>
        <dbReference type="Proteomes" id="UP000282311"/>
    </source>
</evidence>
<dbReference type="GO" id="GO:0005524">
    <property type="term" value="F:ATP binding"/>
    <property type="evidence" value="ECO:0007669"/>
    <property type="project" value="UniProtKB-KW"/>
</dbReference>
<accession>A0A3B0B1Z4</accession>
<evidence type="ECO:0000256" key="1">
    <source>
        <dbReference type="ARBA" id="ARBA00000085"/>
    </source>
</evidence>
<dbReference type="PANTHER" id="PTHR45436:SF5">
    <property type="entry name" value="SENSOR HISTIDINE KINASE TRCS"/>
    <property type="match status" value="1"/>
</dbReference>
<dbReference type="CDD" id="cd00075">
    <property type="entry name" value="HATPase"/>
    <property type="match status" value="1"/>
</dbReference>
<dbReference type="InterPro" id="IPR003661">
    <property type="entry name" value="HisK_dim/P_dom"/>
</dbReference>
<keyword evidence="10" id="KW-0067">ATP-binding</keyword>
<evidence type="ECO:0000256" key="4">
    <source>
        <dbReference type="ARBA" id="ARBA00022475"/>
    </source>
</evidence>
<reference evidence="17 18" key="1">
    <citation type="journal article" date="2007" name="Int. J. Syst. Evol. Microbiol.">
        <title>Paenibacillus ginsengarvi sp. nov., isolated from soil from ginseng cultivation.</title>
        <authorList>
            <person name="Yoon M.H."/>
            <person name="Ten L.N."/>
            <person name="Im W.T."/>
        </authorList>
    </citation>
    <scope>NUCLEOTIDE SEQUENCE [LARGE SCALE GENOMIC DNA]</scope>
    <source>
        <strain evidence="17 18">KCTC 13059</strain>
    </source>
</reference>
<evidence type="ECO:0000256" key="2">
    <source>
        <dbReference type="ARBA" id="ARBA00004651"/>
    </source>
</evidence>
<dbReference type="SMART" id="SM00387">
    <property type="entry name" value="HATPase_c"/>
    <property type="match status" value="1"/>
</dbReference>
<keyword evidence="4" id="KW-1003">Cell membrane</keyword>
<keyword evidence="6" id="KW-0808">Transferase</keyword>
<dbReference type="SUPFAM" id="SSF55874">
    <property type="entry name" value="ATPase domain of HSP90 chaperone/DNA topoisomerase II/histidine kinase"/>
    <property type="match status" value="1"/>
</dbReference>
<dbReference type="Gene3D" id="6.10.340.10">
    <property type="match status" value="1"/>
</dbReference>
<dbReference type="GO" id="GO:0005886">
    <property type="term" value="C:plasma membrane"/>
    <property type="evidence" value="ECO:0007669"/>
    <property type="project" value="UniProtKB-SubCell"/>
</dbReference>
<name>A0A3B0B1Z4_9BACL</name>
<dbReference type="CDD" id="cd06225">
    <property type="entry name" value="HAMP"/>
    <property type="match status" value="1"/>
</dbReference>
<dbReference type="PRINTS" id="PR00344">
    <property type="entry name" value="BCTRLSENSOR"/>
</dbReference>
<dbReference type="InterPro" id="IPR036890">
    <property type="entry name" value="HATPase_C_sf"/>
</dbReference>
<dbReference type="CDD" id="cd00082">
    <property type="entry name" value="HisKA"/>
    <property type="match status" value="1"/>
</dbReference>
<evidence type="ECO:0000256" key="7">
    <source>
        <dbReference type="ARBA" id="ARBA00022692"/>
    </source>
</evidence>
<evidence type="ECO:0000256" key="10">
    <source>
        <dbReference type="ARBA" id="ARBA00022840"/>
    </source>
</evidence>
<dbReference type="InterPro" id="IPR036097">
    <property type="entry name" value="HisK_dim/P_sf"/>
</dbReference>